<protein>
    <submittedName>
        <fullName evidence="5">Glycerate kinase</fullName>
    </submittedName>
</protein>
<dbReference type="RefSeq" id="WP_209751027.1">
    <property type="nucleotide sequence ID" value="NZ_JBHSMH010000042.1"/>
</dbReference>
<accession>A0ABW0LY36</accession>
<dbReference type="Gene3D" id="3.90.1510.10">
    <property type="entry name" value="Glycerate kinase, domain 2"/>
    <property type="match status" value="1"/>
</dbReference>
<dbReference type="SUPFAM" id="SSF110738">
    <property type="entry name" value="Glycerate kinase I"/>
    <property type="match status" value="1"/>
</dbReference>
<gene>
    <name evidence="5" type="ORF">ACFPPD_14250</name>
</gene>
<sequence length="380" mass="39627">MPKFVVAPDSFKGSLTSVQAGTIIADAIREFFPEAEIDLVPMADGGEGTLDALVTASSGRKVSQRATGPLGDAVDTSFGIVHEDTVVIETANVAGLTMVPDEERNPYRTTTRGVGELTGIALDLGYRKFVIGLGGSATNDGGMGFLAALGARFTDDEGEELHGFGGDLARVAAVDLGKLDPRLAECELLAASDVTNRLCGPEGASFVFGPQKGATPEQAASLDAALSRYADLVESRLAGTPIRDLPGSGAAGGLGFALLAARFRIVPGAELVDRMTGLRSRIAGADWVVTGEGRSDGQSIYGKLPFHVASVARQCGAKALLISGSLGQDWQLLQPYFTGCFATVTEPSDLRTCMDRAEALLAACSRNVFGLLKHAMEERS</sequence>
<evidence type="ECO:0000313" key="5">
    <source>
        <dbReference type="EMBL" id="MFC5469892.1"/>
    </source>
</evidence>
<dbReference type="PANTHER" id="PTHR21599">
    <property type="entry name" value="GLYCERATE KINASE"/>
    <property type="match status" value="1"/>
</dbReference>
<keyword evidence="6" id="KW-1185">Reference proteome</keyword>
<dbReference type="PIRSF" id="PIRSF006078">
    <property type="entry name" value="GlxK"/>
    <property type="match status" value="1"/>
</dbReference>
<evidence type="ECO:0000256" key="2">
    <source>
        <dbReference type="ARBA" id="ARBA00022679"/>
    </source>
</evidence>
<dbReference type="GO" id="GO:0016301">
    <property type="term" value="F:kinase activity"/>
    <property type="evidence" value="ECO:0007669"/>
    <property type="project" value="UniProtKB-KW"/>
</dbReference>
<evidence type="ECO:0000256" key="3">
    <source>
        <dbReference type="ARBA" id="ARBA00022777"/>
    </source>
</evidence>
<evidence type="ECO:0000256" key="1">
    <source>
        <dbReference type="ARBA" id="ARBA00006284"/>
    </source>
</evidence>
<keyword evidence="2 4" id="KW-0808">Transferase</keyword>
<name>A0ABW0LY36_9BACL</name>
<dbReference type="Pfam" id="PF02595">
    <property type="entry name" value="Gly_kinase"/>
    <property type="match status" value="1"/>
</dbReference>
<dbReference type="InterPro" id="IPR036129">
    <property type="entry name" value="Glycerate_kinase_sf"/>
</dbReference>
<evidence type="ECO:0000313" key="6">
    <source>
        <dbReference type="Proteomes" id="UP001596105"/>
    </source>
</evidence>
<organism evidence="5 6">
    <name type="scientific">Cohnella suwonensis</name>
    <dbReference type="NCBI Taxonomy" id="696072"/>
    <lineage>
        <taxon>Bacteria</taxon>
        <taxon>Bacillati</taxon>
        <taxon>Bacillota</taxon>
        <taxon>Bacilli</taxon>
        <taxon>Bacillales</taxon>
        <taxon>Paenibacillaceae</taxon>
        <taxon>Cohnella</taxon>
    </lineage>
</organism>
<comment type="caution">
    <text evidence="5">The sequence shown here is derived from an EMBL/GenBank/DDBJ whole genome shotgun (WGS) entry which is preliminary data.</text>
</comment>
<reference evidence="6" key="1">
    <citation type="journal article" date="2019" name="Int. J. Syst. Evol. Microbiol.">
        <title>The Global Catalogue of Microorganisms (GCM) 10K type strain sequencing project: providing services to taxonomists for standard genome sequencing and annotation.</title>
        <authorList>
            <consortium name="The Broad Institute Genomics Platform"/>
            <consortium name="The Broad Institute Genome Sequencing Center for Infectious Disease"/>
            <person name="Wu L."/>
            <person name="Ma J."/>
        </authorList>
    </citation>
    <scope>NUCLEOTIDE SEQUENCE [LARGE SCALE GENOMIC DNA]</scope>
    <source>
        <strain evidence="6">CCUG 57113</strain>
    </source>
</reference>
<comment type="similarity">
    <text evidence="1 4">Belongs to the glycerate kinase type-1 family.</text>
</comment>
<keyword evidence="3 4" id="KW-0418">Kinase</keyword>
<dbReference type="InterPro" id="IPR004381">
    <property type="entry name" value="Glycerate_kinase"/>
</dbReference>
<dbReference type="NCBIfam" id="TIGR00045">
    <property type="entry name" value="glycerate kinase"/>
    <property type="match status" value="1"/>
</dbReference>
<proteinExistence type="inferred from homology"/>
<dbReference type="Gene3D" id="3.40.50.10350">
    <property type="entry name" value="Glycerate kinase, domain 1"/>
    <property type="match status" value="1"/>
</dbReference>
<dbReference type="InterPro" id="IPR018197">
    <property type="entry name" value="Glycerate_kinase_RE-like"/>
</dbReference>
<evidence type="ECO:0000256" key="4">
    <source>
        <dbReference type="PIRNR" id="PIRNR006078"/>
    </source>
</evidence>
<dbReference type="PANTHER" id="PTHR21599:SF0">
    <property type="entry name" value="GLYCERATE KINASE"/>
    <property type="match status" value="1"/>
</dbReference>
<dbReference type="EMBL" id="JBHSMH010000042">
    <property type="protein sequence ID" value="MFC5469892.1"/>
    <property type="molecule type" value="Genomic_DNA"/>
</dbReference>
<dbReference type="InterPro" id="IPR018193">
    <property type="entry name" value="Glyc_kinase_flavodox-like_fold"/>
</dbReference>
<dbReference type="Proteomes" id="UP001596105">
    <property type="component" value="Unassembled WGS sequence"/>
</dbReference>